<evidence type="ECO:0000313" key="6">
    <source>
        <dbReference type="Proteomes" id="UP001235840"/>
    </source>
</evidence>
<accession>A0ABT9VVY6</accession>
<name>A0ABT9VVY6_9BACI</name>
<evidence type="ECO:0000313" key="5">
    <source>
        <dbReference type="EMBL" id="MDQ0165159.1"/>
    </source>
</evidence>
<dbReference type="Proteomes" id="UP001235840">
    <property type="component" value="Unassembled WGS sequence"/>
</dbReference>
<dbReference type="EMBL" id="JAUSTY010000004">
    <property type="protein sequence ID" value="MDQ0165159.1"/>
    <property type="molecule type" value="Genomic_DNA"/>
</dbReference>
<keyword evidence="2" id="KW-0964">Secreted</keyword>
<protein>
    <recommendedName>
        <fullName evidence="4">Carbohydrate-binding module family 96 domain-containing protein</fullName>
    </recommendedName>
</protein>
<feature type="domain" description="Carbohydrate-binding module family 96" evidence="4">
    <location>
        <begin position="177"/>
        <end position="345"/>
    </location>
</feature>
<organism evidence="5 6">
    <name type="scientific">Caldalkalibacillus horti</name>
    <dbReference type="NCBI Taxonomy" id="77523"/>
    <lineage>
        <taxon>Bacteria</taxon>
        <taxon>Bacillati</taxon>
        <taxon>Bacillota</taxon>
        <taxon>Bacilli</taxon>
        <taxon>Bacillales</taxon>
        <taxon>Bacillaceae</taxon>
        <taxon>Caldalkalibacillus</taxon>
    </lineage>
</organism>
<evidence type="ECO:0000259" key="4">
    <source>
        <dbReference type="Pfam" id="PF24517"/>
    </source>
</evidence>
<sequence length="723" mass="82187">MSNNGGGIILWTQGFGMSHNTYIDHIGKENSHFTAHHNVLHINTLSTFNVYHSTPSSEEADFRGRISVPDYGESDVEGLIYVRGGEHLPAKIKVIRFHTFDALIEVANRKFSDQEATIRVNPYYDFRCRIKVLRFSDILGTMTVRSYEDMRGQVSVPPGNQMSGFVDLVPIPRMNLELEPIKDAFFRNGVRSLNYGTESTMVTGSISDSPYTFDRHEVFRSILQFNLERLPETAIVEKAILRLTPSSALSNQQLEVTDSLGDWQETIVAWINQPAMGSYSKVVQTNQGQLSSIEINILELVKDWVENGKENSGLFLKALDETQLGLAAFFTREAPISSNRPKLEIVYYDPAMVISPGAADLRSRISINAHRSEDLKSSLEIISRLGEQFLPATMYVSNPNFREGRITINRRKLHAILYARQFADKGIYGRIIVKSARLAEELNAAITINKRFIVGRIHIRHYGHHHQDSTIRISNNKEHDEIFKVTINQLLVRGILTVKERSLLDSSIIIPNDREELTDFKVTVIRKHLVSWITIKANDSLESSIIIPNEMDDTLPGQVIVNNDILKSRIKVLRFEDLTSRVIVGQYYDQSFNSRISVHRKILVSRISITKHDYIEGQMIVSRTEEDQLPALIFIRGRSEFTGKIDVEPADYLQAVIRTISPYLPSRIAIPGRDALNINSNITVNVKMINELDTNLIVKNPRDLYCMIEIIGRERQSAYAFIM</sequence>
<gene>
    <name evidence="5" type="ORF">J2S11_001059</name>
</gene>
<dbReference type="InterPro" id="IPR055372">
    <property type="entry name" value="CBM96"/>
</dbReference>
<evidence type="ECO:0000256" key="2">
    <source>
        <dbReference type="ARBA" id="ARBA00022525"/>
    </source>
</evidence>
<comment type="subcellular location">
    <subcellularLocation>
        <location evidence="1">Secreted</location>
    </subcellularLocation>
</comment>
<evidence type="ECO:0000256" key="1">
    <source>
        <dbReference type="ARBA" id="ARBA00004613"/>
    </source>
</evidence>
<dbReference type="RefSeq" id="WP_307391865.1">
    <property type="nucleotide sequence ID" value="NZ_BAAADK010000045.1"/>
</dbReference>
<reference evidence="5 6" key="1">
    <citation type="submission" date="2023-07" db="EMBL/GenBank/DDBJ databases">
        <title>Genomic Encyclopedia of Type Strains, Phase IV (KMG-IV): sequencing the most valuable type-strain genomes for metagenomic binning, comparative biology and taxonomic classification.</title>
        <authorList>
            <person name="Goeker M."/>
        </authorList>
    </citation>
    <scope>NUCLEOTIDE SEQUENCE [LARGE SCALE GENOMIC DNA]</scope>
    <source>
        <strain evidence="5 6">DSM 12751</strain>
    </source>
</reference>
<proteinExistence type="predicted"/>
<keyword evidence="6" id="KW-1185">Reference proteome</keyword>
<dbReference type="Pfam" id="PF24517">
    <property type="entry name" value="CBM96"/>
    <property type="match status" value="1"/>
</dbReference>
<evidence type="ECO:0000256" key="3">
    <source>
        <dbReference type="ARBA" id="ARBA00022729"/>
    </source>
</evidence>
<keyword evidence="3" id="KW-0732">Signal</keyword>
<comment type="caution">
    <text evidence="5">The sequence shown here is derived from an EMBL/GenBank/DDBJ whole genome shotgun (WGS) entry which is preliminary data.</text>
</comment>
<dbReference type="NCBIfam" id="NF033679">
    <property type="entry name" value="DNRLRE_dom"/>
    <property type="match status" value="1"/>
</dbReference>